<sequence>MRIAGVAPTIVTYSVAIDACAKCGAAVAVDQALDLITEVKRSGLEPNLVTYNSLITHVRELSDPTLLLKYFSLYEKTEFSRIS</sequence>
<evidence type="ECO:0000313" key="4">
    <source>
        <dbReference type="Proteomes" id="UP000247409"/>
    </source>
</evidence>
<dbReference type="InterPro" id="IPR002885">
    <property type="entry name" value="PPR_rpt"/>
</dbReference>
<reference evidence="3 4" key="1">
    <citation type="journal article" date="2018" name="Mol. Biol. Evol.">
        <title>Analysis of the draft genome of the red seaweed Gracilariopsis chorda provides insights into genome size evolution in Rhodophyta.</title>
        <authorList>
            <person name="Lee J."/>
            <person name="Yang E.C."/>
            <person name="Graf L."/>
            <person name="Yang J.H."/>
            <person name="Qiu H."/>
            <person name="Zel Zion U."/>
            <person name="Chan C.X."/>
            <person name="Stephens T.G."/>
            <person name="Weber A.P.M."/>
            <person name="Boo G.H."/>
            <person name="Boo S.M."/>
            <person name="Kim K.M."/>
            <person name="Shin Y."/>
            <person name="Jung M."/>
            <person name="Lee S.J."/>
            <person name="Yim H.S."/>
            <person name="Lee J.H."/>
            <person name="Bhattacharya D."/>
            <person name="Yoon H.S."/>
        </authorList>
    </citation>
    <scope>NUCLEOTIDE SEQUENCE [LARGE SCALE GENOMIC DNA]</scope>
    <source>
        <strain evidence="3 4">SKKU-2015</strain>
        <tissue evidence="3">Whole body</tissue>
    </source>
</reference>
<gene>
    <name evidence="3" type="ORF">BWQ96_05926</name>
</gene>
<evidence type="ECO:0000256" key="1">
    <source>
        <dbReference type="ARBA" id="ARBA00022737"/>
    </source>
</evidence>
<feature type="repeat" description="PPR" evidence="2">
    <location>
        <begin position="9"/>
        <end position="46"/>
    </location>
</feature>
<protein>
    <submittedName>
        <fullName evidence="3">Pentatricopeptide repeat-containing protein</fullName>
    </submittedName>
</protein>
<evidence type="ECO:0000256" key="2">
    <source>
        <dbReference type="PROSITE-ProRule" id="PRU00708"/>
    </source>
</evidence>
<accession>A0A2V3IQF1</accession>
<evidence type="ECO:0000313" key="3">
    <source>
        <dbReference type="EMBL" id="PXF44299.1"/>
    </source>
</evidence>
<dbReference type="AlphaFoldDB" id="A0A2V3IQF1"/>
<dbReference type="PROSITE" id="PS51375">
    <property type="entry name" value="PPR"/>
    <property type="match status" value="1"/>
</dbReference>
<dbReference type="PANTHER" id="PTHR47936">
    <property type="entry name" value="PPR_LONG DOMAIN-CONTAINING PROTEIN"/>
    <property type="match status" value="1"/>
</dbReference>
<dbReference type="EMBL" id="NBIV01000095">
    <property type="protein sequence ID" value="PXF44299.1"/>
    <property type="molecule type" value="Genomic_DNA"/>
</dbReference>
<organism evidence="3 4">
    <name type="scientific">Gracilariopsis chorda</name>
    <dbReference type="NCBI Taxonomy" id="448386"/>
    <lineage>
        <taxon>Eukaryota</taxon>
        <taxon>Rhodophyta</taxon>
        <taxon>Florideophyceae</taxon>
        <taxon>Rhodymeniophycidae</taxon>
        <taxon>Gracilariales</taxon>
        <taxon>Gracilariaceae</taxon>
        <taxon>Gracilariopsis</taxon>
    </lineage>
</organism>
<dbReference type="InterPro" id="IPR011990">
    <property type="entry name" value="TPR-like_helical_dom_sf"/>
</dbReference>
<comment type="caution">
    <text evidence="3">The sequence shown here is derived from an EMBL/GenBank/DDBJ whole genome shotgun (WGS) entry which is preliminary data.</text>
</comment>
<dbReference type="OrthoDB" id="5167at2759"/>
<keyword evidence="4" id="KW-1185">Reference proteome</keyword>
<dbReference type="PANTHER" id="PTHR47936:SF1">
    <property type="entry name" value="PENTATRICOPEPTIDE REPEAT-CONTAINING PROTEIN GUN1, CHLOROPLASTIC"/>
    <property type="match status" value="1"/>
</dbReference>
<dbReference type="Pfam" id="PF13812">
    <property type="entry name" value="PPR_3"/>
    <property type="match status" value="1"/>
</dbReference>
<dbReference type="STRING" id="448386.A0A2V3IQF1"/>
<dbReference type="Proteomes" id="UP000247409">
    <property type="component" value="Unassembled WGS sequence"/>
</dbReference>
<name>A0A2V3IQF1_9FLOR</name>
<dbReference type="Gene3D" id="1.25.40.10">
    <property type="entry name" value="Tetratricopeptide repeat domain"/>
    <property type="match status" value="1"/>
</dbReference>
<proteinExistence type="predicted"/>
<keyword evidence="1" id="KW-0677">Repeat</keyword>